<dbReference type="STRING" id="1391627.SAMN05216464_110136"/>
<accession>A0A1G7GGP6</accession>
<proteinExistence type="predicted"/>
<name>A0A1G7GGP6_9SPHI</name>
<evidence type="ECO:0000313" key="2">
    <source>
        <dbReference type="Proteomes" id="UP000199072"/>
    </source>
</evidence>
<keyword evidence="2" id="KW-1185">Reference proteome</keyword>
<evidence type="ECO:0000313" key="1">
    <source>
        <dbReference type="EMBL" id="SDE87297.1"/>
    </source>
</evidence>
<reference evidence="1 2" key="1">
    <citation type="submission" date="2016-10" db="EMBL/GenBank/DDBJ databases">
        <authorList>
            <person name="de Groot N.N."/>
        </authorList>
    </citation>
    <scope>NUCLEOTIDE SEQUENCE [LARGE SCALE GENOMIC DNA]</scope>
    <source>
        <strain evidence="1 2">47C3B</strain>
    </source>
</reference>
<dbReference type="RefSeq" id="WP_091152026.1">
    <property type="nucleotide sequence ID" value="NZ_FNAI01000010.1"/>
</dbReference>
<protein>
    <submittedName>
        <fullName evidence="1">Uncharacterized protein</fullName>
    </submittedName>
</protein>
<organism evidence="1 2">
    <name type="scientific">Mucilaginibacter pineti</name>
    <dbReference type="NCBI Taxonomy" id="1391627"/>
    <lineage>
        <taxon>Bacteria</taxon>
        <taxon>Pseudomonadati</taxon>
        <taxon>Bacteroidota</taxon>
        <taxon>Sphingobacteriia</taxon>
        <taxon>Sphingobacteriales</taxon>
        <taxon>Sphingobacteriaceae</taxon>
        <taxon>Mucilaginibacter</taxon>
    </lineage>
</organism>
<dbReference type="EMBL" id="FNAI01000010">
    <property type="protein sequence ID" value="SDE87297.1"/>
    <property type="molecule type" value="Genomic_DNA"/>
</dbReference>
<dbReference type="AlphaFoldDB" id="A0A1G7GGP6"/>
<gene>
    <name evidence="1" type="ORF">SAMN05216464_110136</name>
</gene>
<dbReference type="OrthoDB" id="798617at2"/>
<sequence>MTKQLFTPAGVQAKVAELYALPDANLQREAGLMRADFRSWLNTNFSLDTKQAAYLAGMDIRFLQDAGELTASSASAKLGISLVAPNPPDVFSSKYITPGKRPTPKYDSGSGYSITGSLEFTIGYTI</sequence>
<dbReference type="Proteomes" id="UP000199072">
    <property type="component" value="Unassembled WGS sequence"/>
</dbReference>